<protein>
    <submittedName>
        <fullName evidence="1">(rape) hypothetical protein</fullName>
    </submittedName>
</protein>
<name>A0A816P4W1_BRANA</name>
<dbReference type="AlphaFoldDB" id="A0A816P4W1"/>
<evidence type="ECO:0000313" key="1">
    <source>
        <dbReference type="EMBL" id="CAF2044099.1"/>
    </source>
</evidence>
<accession>A0A816P4W1</accession>
<dbReference type="EMBL" id="HG994363">
    <property type="protein sequence ID" value="CAF2044099.1"/>
    <property type="molecule type" value="Genomic_DNA"/>
</dbReference>
<sequence length="114" mass="13381">MTIGDSMQKRFFKQPFPPPSSAKRIIARRHCSVNRKEAVWDWIIALSFSRKYKLGYEIRTAIAIENVRRETSLESLKQVVCCFRLCEEGFGDVQKQSNNNICYELTLQMKLQPY</sequence>
<dbReference type="Proteomes" id="UP001295469">
    <property type="component" value="Chromosome A09"/>
</dbReference>
<reference evidence="1" key="1">
    <citation type="submission" date="2021-01" db="EMBL/GenBank/DDBJ databases">
        <authorList>
            <consortium name="Genoscope - CEA"/>
            <person name="William W."/>
        </authorList>
    </citation>
    <scope>NUCLEOTIDE SEQUENCE</scope>
</reference>
<gene>
    <name evidence="1" type="ORF">DARMORV10_A09P33170.1</name>
</gene>
<proteinExistence type="predicted"/>
<organism evidence="1">
    <name type="scientific">Brassica napus</name>
    <name type="common">Rape</name>
    <dbReference type="NCBI Taxonomy" id="3708"/>
    <lineage>
        <taxon>Eukaryota</taxon>
        <taxon>Viridiplantae</taxon>
        <taxon>Streptophyta</taxon>
        <taxon>Embryophyta</taxon>
        <taxon>Tracheophyta</taxon>
        <taxon>Spermatophyta</taxon>
        <taxon>Magnoliopsida</taxon>
        <taxon>eudicotyledons</taxon>
        <taxon>Gunneridae</taxon>
        <taxon>Pentapetalae</taxon>
        <taxon>rosids</taxon>
        <taxon>malvids</taxon>
        <taxon>Brassicales</taxon>
        <taxon>Brassicaceae</taxon>
        <taxon>Brassiceae</taxon>
        <taxon>Brassica</taxon>
    </lineage>
</organism>